<dbReference type="eggNOG" id="ENOG502S328">
    <property type="taxonomic scope" value="Eukaryota"/>
</dbReference>
<comment type="caution">
    <text evidence="3">The sequence shown here is derived from an EMBL/GenBank/DDBJ whole genome shotgun (WGS) entry which is preliminary data.</text>
</comment>
<dbReference type="GO" id="GO:0005634">
    <property type="term" value="C:nucleus"/>
    <property type="evidence" value="ECO:0007669"/>
    <property type="project" value="TreeGrafter"/>
</dbReference>
<evidence type="ECO:0000313" key="4">
    <source>
        <dbReference type="Proteomes" id="UP000007115"/>
    </source>
</evidence>
<gene>
    <name evidence="3" type="ORF">TRIVIDRAFT_47227</name>
</gene>
<dbReference type="GO" id="GO:0005737">
    <property type="term" value="C:cytoplasm"/>
    <property type="evidence" value="ECO:0007669"/>
    <property type="project" value="TreeGrafter"/>
</dbReference>
<sequence>MDTPEAPWHAAFPAPRKQEPGTMTRGEVLKMMRDGGSVAGKDYLLVDLRRTDHQGGTIRGSINLPAQSLYPALPTVYNMIKAAGICRVIWYCSSSRGRGTRAACWFSDYLEEKGDESIQSLILLEGLKGWAKGGPEYVNWVDGYEKTYWETQ</sequence>
<dbReference type="GO" id="GO:0004725">
    <property type="term" value="F:protein tyrosine phosphatase activity"/>
    <property type="evidence" value="ECO:0007669"/>
    <property type="project" value="TreeGrafter"/>
</dbReference>
<organism evidence="3 4">
    <name type="scientific">Hypocrea virens (strain Gv29-8 / FGSC 10586)</name>
    <name type="common">Gliocladium virens</name>
    <name type="synonym">Trichoderma virens</name>
    <dbReference type="NCBI Taxonomy" id="413071"/>
    <lineage>
        <taxon>Eukaryota</taxon>
        <taxon>Fungi</taxon>
        <taxon>Dikarya</taxon>
        <taxon>Ascomycota</taxon>
        <taxon>Pezizomycotina</taxon>
        <taxon>Sordariomycetes</taxon>
        <taxon>Hypocreomycetidae</taxon>
        <taxon>Hypocreales</taxon>
        <taxon>Hypocreaceae</taxon>
        <taxon>Trichoderma</taxon>
    </lineage>
</organism>
<name>G9N3W1_HYPVG</name>
<dbReference type="SUPFAM" id="SSF52821">
    <property type="entry name" value="Rhodanese/Cell cycle control phosphatase"/>
    <property type="match status" value="1"/>
</dbReference>
<dbReference type="Pfam" id="PF00581">
    <property type="entry name" value="Rhodanese"/>
    <property type="match status" value="1"/>
</dbReference>
<dbReference type="InParanoid" id="G9N3W1"/>
<evidence type="ECO:0000313" key="3">
    <source>
        <dbReference type="EMBL" id="EHK18290.1"/>
    </source>
</evidence>
<evidence type="ECO:0000259" key="2">
    <source>
        <dbReference type="PROSITE" id="PS50206"/>
    </source>
</evidence>
<dbReference type="VEuPathDB" id="FungiDB:TRIVIDRAFT_47227"/>
<dbReference type="InterPro" id="IPR036873">
    <property type="entry name" value="Rhodanese-like_dom_sf"/>
</dbReference>
<protein>
    <recommendedName>
        <fullName evidence="2">Rhodanese domain-containing protein</fullName>
    </recommendedName>
</protein>
<dbReference type="PROSITE" id="PS50206">
    <property type="entry name" value="RHODANESE_3"/>
    <property type="match status" value="1"/>
</dbReference>
<dbReference type="OrthoDB" id="8300214at2759"/>
<dbReference type="GeneID" id="25794627"/>
<evidence type="ECO:0000256" key="1">
    <source>
        <dbReference type="SAM" id="MobiDB-lite"/>
    </source>
</evidence>
<dbReference type="HOGENOM" id="CLU_107716_0_0_1"/>
<keyword evidence="4" id="KW-1185">Reference proteome</keyword>
<dbReference type="PANTHER" id="PTHR10828">
    <property type="entry name" value="M-PHASE INDUCER PHOSPHATASE DUAL SPECIFICITY PHOSPHATASE CDC25"/>
    <property type="match status" value="1"/>
</dbReference>
<dbReference type="Proteomes" id="UP000007115">
    <property type="component" value="Unassembled WGS sequence"/>
</dbReference>
<dbReference type="PANTHER" id="PTHR10828:SF50">
    <property type="entry name" value="REDUCTASE (ARC2), PUTATIVE (AFU_ORTHOLOGUE AFUA_6G13400)-RELATED"/>
    <property type="match status" value="1"/>
</dbReference>
<dbReference type="FunCoup" id="G9N3W1">
    <property type="interactions" value="50"/>
</dbReference>
<feature type="domain" description="Rhodanese" evidence="2">
    <location>
        <begin position="39"/>
        <end position="139"/>
    </location>
</feature>
<dbReference type="STRING" id="413071.G9N3W1"/>
<dbReference type="AlphaFoldDB" id="G9N3W1"/>
<dbReference type="RefSeq" id="XP_013952492.1">
    <property type="nucleotide sequence ID" value="XM_014097017.1"/>
</dbReference>
<reference evidence="3 4" key="1">
    <citation type="journal article" date="2011" name="Genome Biol.">
        <title>Comparative genome sequence analysis underscores mycoparasitism as the ancestral life style of Trichoderma.</title>
        <authorList>
            <person name="Kubicek C.P."/>
            <person name="Herrera-Estrella A."/>
            <person name="Seidl-Seiboth V."/>
            <person name="Martinez D.A."/>
            <person name="Druzhinina I.S."/>
            <person name="Thon M."/>
            <person name="Zeilinger S."/>
            <person name="Casas-Flores S."/>
            <person name="Horwitz B.A."/>
            <person name="Mukherjee P.K."/>
            <person name="Mukherjee M."/>
            <person name="Kredics L."/>
            <person name="Alcaraz L.D."/>
            <person name="Aerts A."/>
            <person name="Antal Z."/>
            <person name="Atanasova L."/>
            <person name="Cervantes-Badillo M.G."/>
            <person name="Challacombe J."/>
            <person name="Chertkov O."/>
            <person name="McCluskey K."/>
            <person name="Coulpier F."/>
            <person name="Deshpande N."/>
            <person name="von Doehren H."/>
            <person name="Ebbole D.J."/>
            <person name="Esquivel-Naranjo E.U."/>
            <person name="Fekete E."/>
            <person name="Flipphi M."/>
            <person name="Glaser F."/>
            <person name="Gomez-Rodriguez E.Y."/>
            <person name="Gruber S."/>
            <person name="Han C."/>
            <person name="Henrissat B."/>
            <person name="Hermosa R."/>
            <person name="Hernandez-Onate M."/>
            <person name="Karaffa L."/>
            <person name="Kosti I."/>
            <person name="Le Crom S."/>
            <person name="Lindquist E."/>
            <person name="Lucas S."/>
            <person name="Luebeck M."/>
            <person name="Luebeck P.S."/>
            <person name="Margeot A."/>
            <person name="Metz B."/>
            <person name="Misra M."/>
            <person name="Nevalainen H."/>
            <person name="Omann M."/>
            <person name="Packer N."/>
            <person name="Perrone G."/>
            <person name="Uresti-Rivera E.E."/>
            <person name="Salamov A."/>
            <person name="Schmoll M."/>
            <person name="Seiboth B."/>
            <person name="Shapiro H."/>
            <person name="Sukno S."/>
            <person name="Tamayo-Ramos J.A."/>
            <person name="Tisch D."/>
            <person name="Wiest A."/>
            <person name="Wilkinson H.H."/>
            <person name="Zhang M."/>
            <person name="Coutinho P.M."/>
            <person name="Kenerley C.M."/>
            <person name="Monte E."/>
            <person name="Baker S.E."/>
            <person name="Grigoriev I.V."/>
        </authorList>
    </citation>
    <scope>NUCLEOTIDE SEQUENCE [LARGE SCALE GENOMIC DNA]</scope>
    <source>
        <strain evidence="4">Gv29-8 / FGSC 10586</strain>
    </source>
</reference>
<proteinExistence type="predicted"/>
<dbReference type="Gene3D" id="3.40.250.10">
    <property type="entry name" value="Rhodanese-like domain"/>
    <property type="match status" value="1"/>
</dbReference>
<dbReference type="EMBL" id="ABDF02000086">
    <property type="protein sequence ID" value="EHK18290.1"/>
    <property type="molecule type" value="Genomic_DNA"/>
</dbReference>
<feature type="region of interest" description="Disordered" evidence="1">
    <location>
        <begin position="1"/>
        <end position="21"/>
    </location>
</feature>
<dbReference type="InterPro" id="IPR001763">
    <property type="entry name" value="Rhodanese-like_dom"/>
</dbReference>
<dbReference type="OMA" id="TPWHEAF"/>
<accession>G9N3W1</accession>